<dbReference type="Proteomes" id="UP000824164">
    <property type="component" value="Unassembled WGS sequence"/>
</dbReference>
<comment type="similarity">
    <text evidence="1">Belongs to the LysR transcriptional regulatory family.</text>
</comment>
<dbReference type="GO" id="GO:0003700">
    <property type="term" value="F:DNA-binding transcription factor activity"/>
    <property type="evidence" value="ECO:0007669"/>
    <property type="project" value="InterPro"/>
</dbReference>
<evidence type="ECO:0000256" key="1">
    <source>
        <dbReference type="ARBA" id="ARBA00009437"/>
    </source>
</evidence>
<accession>A0A9D1KVZ4</accession>
<dbReference type="AlphaFoldDB" id="A0A9D1KVZ4"/>
<dbReference type="PANTHER" id="PTHR30346">
    <property type="entry name" value="TRANSCRIPTIONAL DUAL REGULATOR HCAR-RELATED"/>
    <property type="match status" value="1"/>
</dbReference>
<dbReference type="EMBL" id="DVLT01000005">
    <property type="protein sequence ID" value="HIU01848.1"/>
    <property type="molecule type" value="Genomic_DNA"/>
</dbReference>
<keyword evidence="2" id="KW-0805">Transcription regulation</keyword>
<keyword evidence="4" id="KW-0804">Transcription</keyword>
<name>A0A9D1KVZ4_9FIRM</name>
<dbReference type="GO" id="GO:0003677">
    <property type="term" value="F:DNA binding"/>
    <property type="evidence" value="ECO:0007669"/>
    <property type="project" value="UniProtKB-KW"/>
</dbReference>
<reference evidence="6" key="2">
    <citation type="journal article" date="2021" name="PeerJ">
        <title>Extensive microbial diversity within the chicken gut microbiome revealed by metagenomics and culture.</title>
        <authorList>
            <person name="Gilroy R."/>
            <person name="Ravi A."/>
            <person name="Getino M."/>
            <person name="Pursley I."/>
            <person name="Horton D.L."/>
            <person name="Alikhan N.F."/>
            <person name="Baker D."/>
            <person name="Gharbi K."/>
            <person name="Hall N."/>
            <person name="Watson M."/>
            <person name="Adriaenssens E.M."/>
            <person name="Foster-Nyarko E."/>
            <person name="Jarju S."/>
            <person name="Secka A."/>
            <person name="Antonio M."/>
            <person name="Oren A."/>
            <person name="Chaudhuri R.R."/>
            <person name="La Ragione R."/>
            <person name="Hildebrand F."/>
            <person name="Pallen M.J."/>
        </authorList>
    </citation>
    <scope>NUCLEOTIDE SEQUENCE</scope>
    <source>
        <strain evidence="6">CHK187-14744</strain>
    </source>
</reference>
<dbReference type="Gene3D" id="1.10.10.10">
    <property type="entry name" value="Winged helix-like DNA-binding domain superfamily/Winged helix DNA-binding domain"/>
    <property type="match status" value="1"/>
</dbReference>
<evidence type="ECO:0000313" key="6">
    <source>
        <dbReference type="EMBL" id="HIU01848.1"/>
    </source>
</evidence>
<keyword evidence="3" id="KW-0238">DNA-binding</keyword>
<protein>
    <submittedName>
        <fullName evidence="6">LysR family transcriptional regulator</fullName>
    </submittedName>
</protein>
<dbReference type="InterPro" id="IPR036388">
    <property type="entry name" value="WH-like_DNA-bd_sf"/>
</dbReference>
<sequence>MEIRVLHYFLTVVQEESITRAANVLHITQPTLSRQLAQLEEEAALQPGGIQIYRIRQSTAEGCTRRHSMPHRHKMT</sequence>
<dbReference type="SUPFAM" id="SSF46785">
    <property type="entry name" value="Winged helix' DNA-binding domain"/>
    <property type="match status" value="1"/>
</dbReference>
<dbReference type="GO" id="GO:0032993">
    <property type="term" value="C:protein-DNA complex"/>
    <property type="evidence" value="ECO:0007669"/>
    <property type="project" value="TreeGrafter"/>
</dbReference>
<evidence type="ECO:0000256" key="2">
    <source>
        <dbReference type="ARBA" id="ARBA00023015"/>
    </source>
</evidence>
<evidence type="ECO:0000256" key="3">
    <source>
        <dbReference type="ARBA" id="ARBA00023125"/>
    </source>
</evidence>
<evidence type="ECO:0000256" key="4">
    <source>
        <dbReference type="ARBA" id="ARBA00023163"/>
    </source>
</evidence>
<dbReference type="Pfam" id="PF00126">
    <property type="entry name" value="HTH_1"/>
    <property type="match status" value="1"/>
</dbReference>
<evidence type="ECO:0000313" key="7">
    <source>
        <dbReference type="Proteomes" id="UP000824164"/>
    </source>
</evidence>
<dbReference type="PRINTS" id="PR00039">
    <property type="entry name" value="HTHLYSR"/>
</dbReference>
<gene>
    <name evidence="6" type="ORF">IAB63_01165</name>
</gene>
<comment type="caution">
    <text evidence="6">The sequence shown here is derived from an EMBL/GenBank/DDBJ whole genome shotgun (WGS) entry which is preliminary data.</text>
</comment>
<evidence type="ECO:0000259" key="5">
    <source>
        <dbReference type="PROSITE" id="PS50931"/>
    </source>
</evidence>
<dbReference type="InterPro" id="IPR000847">
    <property type="entry name" value="LysR_HTH_N"/>
</dbReference>
<proteinExistence type="inferred from homology"/>
<feature type="domain" description="HTH lysR-type" evidence="5">
    <location>
        <begin position="1"/>
        <end position="42"/>
    </location>
</feature>
<reference evidence="6" key="1">
    <citation type="submission" date="2020-10" db="EMBL/GenBank/DDBJ databases">
        <authorList>
            <person name="Gilroy R."/>
        </authorList>
    </citation>
    <scope>NUCLEOTIDE SEQUENCE</scope>
    <source>
        <strain evidence="6">CHK187-14744</strain>
    </source>
</reference>
<dbReference type="PANTHER" id="PTHR30346:SF28">
    <property type="entry name" value="HTH-TYPE TRANSCRIPTIONAL REGULATOR CYNR"/>
    <property type="match status" value="1"/>
</dbReference>
<dbReference type="PROSITE" id="PS50931">
    <property type="entry name" value="HTH_LYSR"/>
    <property type="match status" value="1"/>
</dbReference>
<dbReference type="InterPro" id="IPR036390">
    <property type="entry name" value="WH_DNA-bd_sf"/>
</dbReference>
<organism evidence="6 7">
    <name type="scientific">Candidatus Onthocola gallistercoris</name>
    <dbReference type="NCBI Taxonomy" id="2840876"/>
    <lineage>
        <taxon>Bacteria</taxon>
        <taxon>Bacillati</taxon>
        <taxon>Bacillota</taxon>
        <taxon>Bacilli</taxon>
        <taxon>Candidatus Onthocola</taxon>
    </lineage>
</organism>